<dbReference type="PANTHER" id="PTHR43191:SF2">
    <property type="entry name" value="RRNA METHYLTRANSFERASE 3, MITOCHONDRIAL"/>
    <property type="match status" value="1"/>
</dbReference>
<reference evidence="5 6" key="1">
    <citation type="submission" date="2018-11" db="EMBL/GenBank/DDBJ databases">
        <title>Genome sequencing and assembly of Clostridium tagluense strain A121.</title>
        <authorList>
            <person name="Murakami T."/>
            <person name="Segawa T."/>
            <person name="Shcherbakova V.A."/>
            <person name="Mori H."/>
            <person name="Yoshimura Y."/>
        </authorList>
    </citation>
    <scope>NUCLEOTIDE SEQUENCE [LARGE SCALE GENOMIC DNA]</scope>
    <source>
        <strain evidence="5 6">A121</strain>
    </source>
</reference>
<dbReference type="GO" id="GO:0003723">
    <property type="term" value="F:RNA binding"/>
    <property type="evidence" value="ECO:0007669"/>
    <property type="project" value="InterPro"/>
</dbReference>
<evidence type="ECO:0000256" key="1">
    <source>
        <dbReference type="ARBA" id="ARBA00007228"/>
    </source>
</evidence>
<evidence type="ECO:0000313" key="6">
    <source>
        <dbReference type="Proteomes" id="UP000287872"/>
    </source>
</evidence>
<dbReference type="SMART" id="SM00967">
    <property type="entry name" value="SpoU_sub_bind"/>
    <property type="match status" value="1"/>
</dbReference>
<evidence type="ECO:0000256" key="3">
    <source>
        <dbReference type="ARBA" id="ARBA00022679"/>
    </source>
</evidence>
<dbReference type="GO" id="GO:0005737">
    <property type="term" value="C:cytoplasm"/>
    <property type="evidence" value="ECO:0007669"/>
    <property type="project" value="UniProtKB-ARBA"/>
</dbReference>
<keyword evidence="2 5" id="KW-0489">Methyltransferase</keyword>
<name>A0A401UR60_9CLOT</name>
<keyword evidence="6" id="KW-1185">Reference proteome</keyword>
<dbReference type="GO" id="GO:0032259">
    <property type="term" value="P:methylation"/>
    <property type="evidence" value="ECO:0007669"/>
    <property type="project" value="UniProtKB-KW"/>
</dbReference>
<dbReference type="GO" id="GO:0006396">
    <property type="term" value="P:RNA processing"/>
    <property type="evidence" value="ECO:0007669"/>
    <property type="project" value="InterPro"/>
</dbReference>
<dbReference type="Pfam" id="PF22435">
    <property type="entry name" value="MRM3-like_sub_bind"/>
    <property type="match status" value="1"/>
</dbReference>
<feature type="domain" description="RNA 2-O ribose methyltransferase substrate binding" evidence="4">
    <location>
        <begin position="31"/>
        <end position="106"/>
    </location>
</feature>
<dbReference type="InterPro" id="IPR001537">
    <property type="entry name" value="SpoU_MeTrfase"/>
</dbReference>
<sequence>MENIQSKDNLLIKDIKKLKEKKYRISSNMFLVEGFRFAEEAIDSDFEVVNIFISSRGELKYEDSSLKNKLQSNTKVYSISDSLFKSICDTENPQGIMAVVRNKPVEIKYHHGFYILADKIQDPGNMGTIIRTAHAAGALGVIITKGTVDIYNEKTLRATMGSIFKIPVLYDNDLSLVQKLRNSGFKLVASSLDTDKNFYEVDLKEKVIISVGNEGNGISTEVYDLCDLKIKIPMPGGAESLNVAVAASIMMYEVVRQKNNIGFLNL</sequence>
<dbReference type="PANTHER" id="PTHR43191">
    <property type="entry name" value="RRNA METHYLTRANSFERASE 3"/>
    <property type="match status" value="1"/>
</dbReference>
<dbReference type="SUPFAM" id="SSF55315">
    <property type="entry name" value="L30e-like"/>
    <property type="match status" value="1"/>
</dbReference>
<dbReference type="OrthoDB" id="9785673at2"/>
<keyword evidence="3 5" id="KW-0808">Transferase</keyword>
<comment type="caution">
    <text evidence="5">The sequence shown here is derived from an EMBL/GenBank/DDBJ whole genome shotgun (WGS) entry which is preliminary data.</text>
</comment>
<accession>A0A401UR60</accession>
<dbReference type="GO" id="GO:0008173">
    <property type="term" value="F:RNA methyltransferase activity"/>
    <property type="evidence" value="ECO:0007669"/>
    <property type="project" value="InterPro"/>
</dbReference>
<dbReference type="RefSeq" id="WP_125004340.1">
    <property type="nucleotide sequence ID" value="NZ_BHYK01000025.1"/>
</dbReference>
<dbReference type="Gene3D" id="3.30.1330.30">
    <property type="match status" value="1"/>
</dbReference>
<evidence type="ECO:0000259" key="4">
    <source>
        <dbReference type="SMART" id="SM00967"/>
    </source>
</evidence>
<dbReference type="InterPro" id="IPR029026">
    <property type="entry name" value="tRNA_m1G_MTases_N"/>
</dbReference>
<evidence type="ECO:0000313" key="5">
    <source>
        <dbReference type="EMBL" id="GCD12014.1"/>
    </source>
</evidence>
<comment type="similarity">
    <text evidence="1">Belongs to the class IV-like SAM-binding methyltransferase superfamily. RNA methyltransferase TrmH family.</text>
</comment>
<dbReference type="AlphaFoldDB" id="A0A401UR60"/>
<dbReference type="InterPro" id="IPR029064">
    <property type="entry name" value="Ribosomal_eL30-like_sf"/>
</dbReference>
<dbReference type="InterPro" id="IPR029028">
    <property type="entry name" value="Alpha/beta_knot_MTases"/>
</dbReference>
<dbReference type="Gene3D" id="3.40.1280.10">
    <property type="match status" value="1"/>
</dbReference>
<dbReference type="EMBL" id="BHYK01000025">
    <property type="protein sequence ID" value="GCD12014.1"/>
    <property type="molecule type" value="Genomic_DNA"/>
</dbReference>
<dbReference type="Proteomes" id="UP000287872">
    <property type="component" value="Unassembled WGS sequence"/>
</dbReference>
<proteinExistence type="inferred from homology"/>
<dbReference type="CDD" id="cd18095">
    <property type="entry name" value="SpoU-like_rRNA-MTase"/>
    <property type="match status" value="1"/>
</dbReference>
<dbReference type="InterPro" id="IPR013123">
    <property type="entry name" value="SpoU_subst-bd"/>
</dbReference>
<dbReference type="SUPFAM" id="SSF75217">
    <property type="entry name" value="alpha/beta knot"/>
    <property type="match status" value="1"/>
</dbReference>
<protein>
    <submittedName>
        <fullName evidence="5">RNA methyltransferase</fullName>
    </submittedName>
</protein>
<organism evidence="5 6">
    <name type="scientific">Clostridium tagluense</name>
    <dbReference type="NCBI Taxonomy" id="360422"/>
    <lineage>
        <taxon>Bacteria</taxon>
        <taxon>Bacillati</taxon>
        <taxon>Bacillota</taxon>
        <taxon>Clostridia</taxon>
        <taxon>Eubacteriales</taxon>
        <taxon>Clostridiaceae</taxon>
        <taxon>Clostridium</taxon>
    </lineage>
</organism>
<gene>
    <name evidence="5" type="ORF">Ctaglu_36370</name>
</gene>
<evidence type="ECO:0000256" key="2">
    <source>
        <dbReference type="ARBA" id="ARBA00022603"/>
    </source>
</evidence>
<dbReference type="InterPro" id="IPR053888">
    <property type="entry name" value="MRM3-like_sub_bind"/>
</dbReference>
<dbReference type="Pfam" id="PF00588">
    <property type="entry name" value="SpoU_methylase"/>
    <property type="match status" value="1"/>
</dbReference>
<dbReference type="InterPro" id="IPR051259">
    <property type="entry name" value="rRNA_Methyltransferase"/>
</dbReference>